<dbReference type="GO" id="GO:0030026">
    <property type="term" value="P:intracellular manganese ion homeostasis"/>
    <property type="evidence" value="ECO:0007669"/>
    <property type="project" value="InterPro"/>
</dbReference>
<evidence type="ECO:0000256" key="4">
    <source>
        <dbReference type="ARBA" id="ARBA00023136"/>
    </source>
</evidence>
<feature type="transmembrane region" description="Helical" evidence="5">
    <location>
        <begin position="70"/>
        <end position="89"/>
    </location>
</feature>
<dbReference type="RefSeq" id="WP_345420588.1">
    <property type="nucleotide sequence ID" value="NZ_AP031496.1"/>
</dbReference>
<reference evidence="7" key="1">
    <citation type="journal article" date="2019" name="Int. J. Syst. Evol. Microbiol.">
        <title>The Global Catalogue of Microorganisms (GCM) 10K type strain sequencing project: providing services to taxonomists for standard genome sequencing and annotation.</title>
        <authorList>
            <consortium name="The Broad Institute Genomics Platform"/>
            <consortium name="The Broad Institute Genome Sequencing Center for Infectious Disease"/>
            <person name="Wu L."/>
            <person name="Ma J."/>
        </authorList>
    </citation>
    <scope>NUCLEOTIDE SEQUENCE [LARGE SCALE GENOMIC DNA]</scope>
    <source>
        <strain evidence="7">JCM 19134</strain>
    </source>
</reference>
<dbReference type="GO" id="GO:0012505">
    <property type="term" value="C:endomembrane system"/>
    <property type="evidence" value="ECO:0007669"/>
    <property type="project" value="UniProtKB-SubCell"/>
</dbReference>
<evidence type="ECO:0008006" key="8">
    <source>
        <dbReference type="Google" id="ProtNLM"/>
    </source>
</evidence>
<organism evidence="6 7">
    <name type="scientific">Halioxenophilus aromaticivorans</name>
    <dbReference type="NCBI Taxonomy" id="1306992"/>
    <lineage>
        <taxon>Bacteria</taxon>
        <taxon>Pseudomonadati</taxon>
        <taxon>Pseudomonadota</taxon>
        <taxon>Gammaproteobacteria</taxon>
        <taxon>Alteromonadales</taxon>
        <taxon>Alteromonadaceae</taxon>
        <taxon>Halioxenophilus</taxon>
    </lineage>
</organism>
<comment type="subcellular location">
    <subcellularLocation>
        <location evidence="1">Endomembrane system</location>
        <topology evidence="1">Multi-pass membrane protein</topology>
    </subcellularLocation>
</comment>
<dbReference type="Proteomes" id="UP001409585">
    <property type="component" value="Unassembled WGS sequence"/>
</dbReference>
<evidence type="ECO:0000256" key="3">
    <source>
        <dbReference type="ARBA" id="ARBA00022989"/>
    </source>
</evidence>
<keyword evidence="2 5" id="KW-0812">Transmembrane</keyword>
<feature type="transmembrane region" description="Helical" evidence="5">
    <location>
        <begin position="7"/>
        <end position="31"/>
    </location>
</feature>
<feature type="transmembrane region" description="Helical" evidence="5">
    <location>
        <begin position="37"/>
        <end position="58"/>
    </location>
</feature>
<keyword evidence="7" id="KW-1185">Reference proteome</keyword>
<sequence length="92" mass="9139">MPHERPLLAAGSSAALFTLGAGLPLLCALLAPANAETLWVAVASVASLVLLGWLSAKVGGARVLPAMSRVAFWGVAAMVITAVVGMFVGPGG</sequence>
<proteinExistence type="predicted"/>
<dbReference type="EMBL" id="BAABLX010000011">
    <property type="protein sequence ID" value="GAA4940514.1"/>
    <property type="molecule type" value="Genomic_DNA"/>
</dbReference>
<evidence type="ECO:0000256" key="2">
    <source>
        <dbReference type="ARBA" id="ARBA00022692"/>
    </source>
</evidence>
<dbReference type="Pfam" id="PF01988">
    <property type="entry name" value="VIT1"/>
    <property type="match status" value="1"/>
</dbReference>
<gene>
    <name evidence="6" type="ORF">GCM10025791_18530</name>
</gene>
<keyword evidence="4 5" id="KW-0472">Membrane</keyword>
<evidence type="ECO:0000313" key="6">
    <source>
        <dbReference type="EMBL" id="GAA4940514.1"/>
    </source>
</evidence>
<evidence type="ECO:0000313" key="7">
    <source>
        <dbReference type="Proteomes" id="UP001409585"/>
    </source>
</evidence>
<dbReference type="InterPro" id="IPR008217">
    <property type="entry name" value="Ccc1_fam"/>
</dbReference>
<comment type="caution">
    <text evidence="6">The sequence shown here is derived from an EMBL/GenBank/DDBJ whole genome shotgun (WGS) entry which is preliminary data.</text>
</comment>
<dbReference type="GO" id="GO:0005384">
    <property type="term" value="F:manganese ion transmembrane transporter activity"/>
    <property type="evidence" value="ECO:0007669"/>
    <property type="project" value="InterPro"/>
</dbReference>
<evidence type="ECO:0000256" key="1">
    <source>
        <dbReference type="ARBA" id="ARBA00004127"/>
    </source>
</evidence>
<dbReference type="AlphaFoldDB" id="A0AAV3U233"/>
<name>A0AAV3U233_9ALTE</name>
<protein>
    <recommendedName>
        <fullName evidence="8">VIT family protein</fullName>
    </recommendedName>
</protein>
<accession>A0AAV3U233</accession>
<keyword evidence="3 5" id="KW-1133">Transmembrane helix</keyword>
<evidence type="ECO:0000256" key="5">
    <source>
        <dbReference type="SAM" id="Phobius"/>
    </source>
</evidence>